<evidence type="ECO:0000313" key="1">
    <source>
        <dbReference type="EMBL" id="KAJ9104335.1"/>
    </source>
</evidence>
<organism evidence="1 2">
    <name type="scientific">Naganishia cerealis</name>
    <dbReference type="NCBI Taxonomy" id="610337"/>
    <lineage>
        <taxon>Eukaryota</taxon>
        <taxon>Fungi</taxon>
        <taxon>Dikarya</taxon>
        <taxon>Basidiomycota</taxon>
        <taxon>Agaricomycotina</taxon>
        <taxon>Tremellomycetes</taxon>
        <taxon>Filobasidiales</taxon>
        <taxon>Filobasidiaceae</taxon>
        <taxon>Naganishia</taxon>
    </lineage>
</organism>
<comment type="caution">
    <text evidence="1">The sequence shown here is derived from an EMBL/GenBank/DDBJ whole genome shotgun (WGS) entry which is preliminary data.</text>
</comment>
<reference evidence="1" key="1">
    <citation type="submission" date="2023-04" db="EMBL/GenBank/DDBJ databases">
        <title>Draft Genome sequencing of Naganishia species isolated from polar environments using Oxford Nanopore Technology.</title>
        <authorList>
            <person name="Leo P."/>
            <person name="Venkateswaran K."/>
        </authorList>
    </citation>
    <scope>NUCLEOTIDE SEQUENCE</scope>
    <source>
        <strain evidence="1">MNA-CCFEE 5261</strain>
    </source>
</reference>
<gene>
    <name evidence="1" type="ORF">QFC19_003976</name>
</gene>
<evidence type="ECO:0000313" key="2">
    <source>
        <dbReference type="Proteomes" id="UP001241377"/>
    </source>
</evidence>
<sequence>MGRCSTYFFLTSPNSGAPVKPTIKYVPFSSFRQATTMGCTGAFFLASAVFVILSRVASISQIAKRDRVLGFEKIRRSGPSRIATKRNVRSGLIAFLSSTNVPCRIIAT</sequence>
<dbReference type="EMBL" id="JASBWR010000040">
    <property type="protein sequence ID" value="KAJ9104335.1"/>
    <property type="molecule type" value="Genomic_DNA"/>
</dbReference>
<proteinExistence type="predicted"/>
<protein>
    <submittedName>
        <fullName evidence="1">Uncharacterized protein</fullName>
    </submittedName>
</protein>
<keyword evidence="2" id="KW-1185">Reference proteome</keyword>
<dbReference type="Proteomes" id="UP001241377">
    <property type="component" value="Unassembled WGS sequence"/>
</dbReference>
<accession>A0ACC2VXY2</accession>
<name>A0ACC2VXY2_9TREE</name>